<protein>
    <submittedName>
        <fullName evidence="3">Uncharacterized protein</fullName>
    </submittedName>
</protein>
<feature type="compositionally biased region" description="Basic and acidic residues" evidence="1">
    <location>
        <begin position="40"/>
        <end position="51"/>
    </location>
</feature>
<proteinExistence type="predicted"/>
<feature type="compositionally biased region" description="Acidic residues" evidence="1">
    <location>
        <begin position="55"/>
        <end position="77"/>
    </location>
</feature>
<evidence type="ECO:0000313" key="3">
    <source>
        <dbReference type="EMBL" id="ORU98514.1"/>
    </source>
</evidence>
<sequence length="244" mass="25280">MADNHDEKDEIVDDLDVGAEEGGGIGEGESSSRTSRHARKGENETEVKLSKGSDSQDEVEDDGEAEPEPEPEPELEPEDRPAAAPRGKAAIWLAALALVVALGALAAALWPMFQTEDEDVEVAVVYTDEEVGAAKANTCRAFEMARMAIAVRSGANPGENPEPALAEVVAANARSAFAATGPYLLNNIGVATPDALAEAVTNFADQADEVGLAALAGLGTDDPALAGPLGQVTELEAKISEMCK</sequence>
<comment type="caution">
    <text evidence="3">The sequence shown here is derived from an EMBL/GenBank/DDBJ whole genome shotgun (WGS) entry which is preliminary data.</text>
</comment>
<feature type="compositionally biased region" description="Acidic residues" evidence="1">
    <location>
        <begin position="9"/>
        <end position="19"/>
    </location>
</feature>
<dbReference type="EMBL" id="LQOJ01000057">
    <property type="protein sequence ID" value="ORU98514.1"/>
    <property type="molecule type" value="Genomic_DNA"/>
</dbReference>
<gene>
    <name evidence="3" type="ORF">AWC04_18085</name>
</gene>
<keyword evidence="4" id="KW-1185">Reference proteome</keyword>
<name>A0A1X1R2N5_MYCFA</name>
<evidence type="ECO:0000256" key="1">
    <source>
        <dbReference type="SAM" id="MobiDB-lite"/>
    </source>
</evidence>
<dbReference type="RefSeq" id="WP_085100004.1">
    <property type="nucleotide sequence ID" value="NZ_AP022603.1"/>
</dbReference>
<feature type="region of interest" description="Disordered" evidence="1">
    <location>
        <begin position="1"/>
        <end position="83"/>
    </location>
</feature>
<evidence type="ECO:0000313" key="4">
    <source>
        <dbReference type="Proteomes" id="UP000193484"/>
    </source>
</evidence>
<feature type="transmembrane region" description="Helical" evidence="2">
    <location>
        <begin position="90"/>
        <end position="113"/>
    </location>
</feature>
<organism evidence="3 4">
    <name type="scientific">Mycolicibacterium fallax</name>
    <name type="common">Mycobacterium fallax</name>
    <dbReference type="NCBI Taxonomy" id="1793"/>
    <lineage>
        <taxon>Bacteria</taxon>
        <taxon>Bacillati</taxon>
        <taxon>Actinomycetota</taxon>
        <taxon>Actinomycetes</taxon>
        <taxon>Mycobacteriales</taxon>
        <taxon>Mycobacteriaceae</taxon>
        <taxon>Mycolicibacterium</taxon>
    </lineage>
</organism>
<accession>A0A1X1R2N5</accession>
<reference evidence="3 4" key="1">
    <citation type="submission" date="2016-01" db="EMBL/GenBank/DDBJ databases">
        <title>The new phylogeny of the genus Mycobacterium.</title>
        <authorList>
            <person name="Tarcisio F."/>
            <person name="Conor M."/>
            <person name="Antonella G."/>
            <person name="Elisabetta G."/>
            <person name="Giulia F.S."/>
            <person name="Sara T."/>
            <person name="Anna F."/>
            <person name="Clotilde B."/>
            <person name="Roberto B."/>
            <person name="Veronica D.S."/>
            <person name="Fabio R."/>
            <person name="Monica P."/>
            <person name="Olivier J."/>
            <person name="Enrico T."/>
            <person name="Nicola S."/>
        </authorList>
    </citation>
    <scope>NUCLEOTIDE SEQUENCE [LARGE SCALE GENOMIC DNA]</scope>
    <source>
        <strain evidence="3 4">DSM 44179</strain>
    </source>
</reference>
<dbReference type="Proteomes" id="UP000193484">
    <property type="component" value="Unassembled WGS sequence"/>
</dbReference>
<evidence type="ECO:0000256" key="2">
    <source>
        <dbReference type="SAM" id="Phobius"/>
    </source>
</evidence>
<keyword evidence="2" id="KW-0472">Membrane</keyword>
<keyword evidence="2" id="KW-1133">Transmembrane helix</keyword>
<dbReference type="AlphaFoldDB" id="A0A1X1R2N5"/>
<keyword evidence="2" id="KW-0812">Transmembrane</keyword>